<evidence type="ECO:0008006" key="4">
    <source>
        <dbReference type="Google" id="ProtNLM"/>
    </source>
</evidence>
<keyword evidence="1" id="KW-1133">Transmembrane helix</keyword>
<evidence type="ECO:0000256" key="1">
    <source>
        <dbReference type="SAM" id="Phobius"/>
    </source>
</evidence>
<keyword evidence="1" id="KW-0812">Transmembrane</keyword>
<feature type="transmembrane region" description="Helical" evidence="1">
    <location>
        <begin position="333"/>
        <end position="355"/>
    </location>
</feature>
<keyword evidence="1" id="KW-0472">Membrane</keyword>
<comment type="caution">
    <text evidence="2">The sequence shown here is derived from an EMBL/GenBank/DDBJ whole genome shotgun (WGS) entry which is preliminary data.</text>
</comment>
<gene>
    <name evidence="2" type="ORF">AMD01_16285</name>
</gene>
<dbReference type="STRING" id="284581.AMD01_16285"/>
<dbReference type="RefSeq" id="WP_053402502.1">
    <property type="nucleotide sequence ID" value="NZ_LILC01000023.1"/>
</dbReference>
<feature type="transmembrane region" description="Helical" evidence="1">
    <location>
        <begin position="194"/>
        <end position="214"/>
    </location>
</feature>
<feature type="transmembrane region" description="Helical" evidence="1">
    <location>
        <begin position="385"/>
        <end position="403"/>
    </location>
</feature>
<accession>A0A0M0KV65</accession>
<protein>
    <recommendedName>
        <fullName evidence="4">ABC-2 family transporter protein</fullName>
    </recommendedName>
</protein>
<organism evidence="2 3">
    <name type="scientific">Priestia koreensis</name>
    <dbReference type="NCBI Taxonomy" id="284581"/>
    <lineage>
        <taxon>Bacteria</taxon>
        <taxon>Bacillati</taxon>
        <taxon>Bacillota</taxon>
        <taxon>Bacilli</taxon>
        <taxon>Bacillales</taxon>
        <taxon>Bacillaceae</taxon>
        <taxon>Priestia</taxon>
    </lineage>
</organism>
<keyword evidence="3" id="KW-1185">Reference proteome</keyword>
<feature type="transmembrane region" description="Helical" evidence="1">
    <location>
        <begin position="12"/>
        <end position="37"/>
    </location>
</feature>
<name>A0A0M0KV65_9BACI</name>
<evidence type="ECO:0000313" key="2">
    <source>
        <dbReference type="EMBL" id="KOO42704.1"/>
    </source>
</evidence>
<dbReference type="EMBL" id="LILC01000023">
    <property type="protein sequence ID" value="KOO42704.1"/>
    <property type="molecule type" value="Genomic_DNA"/>
</dbReference>
<feature type="transmembrane region" description="Helical" evidence="1">
    <location>
        <begin position="295"/>
        <end position="321"/>
    </location>
</feature>
<dbReference type="OrthoDB" id="2060782at2"/>
<sequence>MNITWLEMKKALCSPVILGLLGIFIAFNIFTIVSGAYHKTELGIVNEIIEKYGLHFNDSSLKTMQEDLNREVRTVNSGFQEAPAFLHTMTAEKYNKESKKKQHEIDRMGLMQSYINMGKALDQRYSELKVNELKEPIIQSFHLHGTAKELMSNEYKKLGTRLEEIKHNEEYKQWFFAGTYQMHTKLFRDLLKNIALEGIMLVALMTALIANYEFEHRSHLVAYSTKRGRHIVWNKLVATLLMTILLLIPLFAVSLVTFFHVYDYSRLWGVQISSGLNWENKWPYVTWWPVEFKQYLWLAIAIIVMALLIVSILTFTVSMFVRNSYITWITVTLLLTTIFILPSFFIKIPTLFILFNFNLTSLLLNPHMYFSGSSTIEPRFEHQEMITLFIYLAIGLFCGAFAIRKFYRKDIG</sequence>
<proteinExistence type="predicted"/>
<dbReference type="PATRIC" id="fig|284581.3.peg.2757"/>
<reference evidence="3" key="1">
    <citation type="submission" date="2015-08" db="EMBL/GenBank/DDBJ databases">
        <title>Fjat-14210 dsm16467.</title>
        <authorList>
            <person name="Liu B."/>
            <person name="Wang J."/>
            <person name="Zhu Y."/>
            <person name="Liu G."/>
            <person name="Chen Q."/>
            <person name="Chen Z."/>
            <person name="Lan J."/>
            <person name="Che J."/>
            <person name="Ge C."/>
            <person name="Shi H."/>
            <person name="Pan Z."/>
            <person name="Liu X."/>
        </authorList>
    </citation>
    <scope>NUCLEOTIDE SEQUENCE [LARGE SCALE GENOMIC DNA]</scope>
    <source>
        <strain evidence="3">DSM 16467</strain>
    </source>
</reference>
<dbReference type="AlphaFoldDB" id="A0A0M0KV65"/>
<dbReference type="Proteomes" id="UP000037558">
    <property type="component" value="Unassembled WGS sequence"/>
</dbReference>
<feature type="transmembrane region" description="Helical" evidence="1">
    <location>
        <begin position="235"/>
        <end position="259"/>
    </location>
</feature>
<evidence type="ECO:0000313" key="3">
    <source>
        <dbReference type="Proteomes" id="UP000037558"/>
    </source>
</evidence>